<sequence>MRRRLTFLIGAHKTASTHLQRALVAQRAALAPAGVGVIGPMPIGGTLLPLSELLRGRAEPDLLALASEGFLHKHAGDAETVVLMNENILSASLAPDMAFKDGQLYKFGPQRVKRVLDLFPGHDIQVGMAVRNPAGFLVSSWQEHMKGHAFRPFRDYLGTAEGAEIGWLKLVRRLRQALGDTSIFLWRYEDYPTIASKVLLQCMGEASARITLPESAANPGFSARALDYLAEVGQVTPETTAEALRRFPKGPEYPAFQPWTQREKTAMSERYDQDLQRIASRGLARVLHP</sequence>
<name>A0A975W8Q7_9RHOB</name>
<comment type="caution">
    <text evidence="1">The sequence shown here is derived from an EMBL/GenBank/DDBJ whole genome shotgun (WGS) entry which is preliminary data.</text>
</comment>
<dbReference type="RefSeq" id="WP_074835765.1">
    <property type="nucleotide sequence ID" value="NZ_FNYY01000003.1"/>
</dbReference>
<dbReference type="GeneID" id="80817667"/>
<evidence type="ECO:0000313" key="1">
    <source>
        <dbReference type="EMBL" id="SEJ13379.1"/>
    </source>
</evidence>
<keyword evidence="2" id="KW-1185">Reference proteome</keyword>
<dbReference type="EMBL" id="FNYY01000003">
    <property type="protein sequence ID" value="SEJ13379.1"/>
    <property type="molecule type" value="Genomic_DNA"/>
</dbReference>
<dbReference type="InterPro" id="IPR027417">
    <property type="entry name" value="P-loop_NTPase"/>
</dbReference>
<organism evidence="1 2">
    <name type="scientific">Marinovum algicola</name>
    <dbReference type="NCBI Taxonomy" id="42444"/>
    <lineage>
        <taxon>Bacteria</taxon>
        <taxon>Pseudomonadati</taxon>
        <taxon>Pseudomonadota</taxon>
        <taxon>Alphaproteobacteria</taxon>
        <taxon>Rhodobacterales</taxon>
        <taxon>Roseobacteraceae</taxon>
        <taxon>Marinovum</taxon>
    </lineage>
</organism>
<dbReference type="SUPFAM" id="SSF52540">
    <property type="entry name" value="P-loop containing nucleoside triphosphate hydrolases"/>
    <property type="match status" value="1"/>
</dbReference>
<reference evidence="1 2" key="1">
    <citation type="submission" date="2016-10" db="EMBL/GenBank/DDBJ databases">
        <authorList>
            <person name="Varghese N."/>
            <person name="Submissions S."/>
        </authorList>
    </citation>
    <scope>NUCLEOTIDE SEQUENCE [LARGE SCALE GENOMIC DNA]</scope>
    <source>
        <strain evidence="1 2">FF3</strain>
    </source>
</reference>
<accession>A0A975W8Q7</accession>
<dbReference type="AlphaFoldDB" id="A0A975W8Q7"/>
<gene>
    <name evidence="1" type="ORF">SAMN04487940_103312</name>
</gene>
<dbReference type="Proteomes" id="UP000182932">
    <property type="component" value="Unassembled WGS sequence"/>
</dbReference>
<protein>
    <recommendedName>
        <fullName evidence="3">Sulfotransferase family protein</fullName>
    </recommendedName>
</protein>
<proteinExistence type="predicted"/>
<evidence type="ECO:0008006" key="3">
    <source>
        <dbReference type="Google" id="ProtNLM"/>
    </source>
</evidence>
<evidence type="ECO:0000313" key="2">
    <source>
        <dbReference type="Proteomes" id="UP000182932"/>
    </source>
</evidence>
<dbReference type="Gene3D" id="3.40.50.300">
    <property type="entry name" value="P-loop containing nucleotide triphosphate hydrolases"/>
    <property type="match status" value="1"/>
</dbReference>